<dbReference type="Proteomes" id="UP001058974">
    <property type="component" value="Chromosome 1"/>
</dbReference>
<name>A0A9D5BF31_PEA</name>
<accession>A0A9D5BF31</accession>
<comment type="caution">
    <text evidence="2">The sequence shown here is derived from an EMBL/GenBank/DDBJ whole genome shotgun (WGS) entry which is preliminary data.</text>
</comment>
<dbReference type="Gramene" id="Psat01G0150900-T1">
    <property type="protein sequence ID" value="KAI5442463.1"/>
    <property type="gene ID" value="KIW84_011509"/>
</dbReference>
<dbReference type="EMBL" id="JAMSHJ010000001">
    <property type="protein sequence ID" value="KAI5442463.1"/>
    <property type="molecule type" value="Genomic_DNA"/>
</dbReference>
<dbReference type="AlphaFoldDB" id="A0A9D5BF31"/>
<feature type="compositionally biased region" description="Acidic residues" evidence="1">
    <location>
        <begin position="207"/>
        <end position="223"/>
    </location>
</feature>
<keyword evidence="3" id="KW-1185">Reference proteome</keyword>
<evidence type="ECO:0000256" key="1">
    <source>
        <dbReference type="SAM" id="MobiDB-lite"/>
    </source>
</evidence>
<protein>
    <submittedName>
        <fullName evidence="2">Uncharacterized protein</fullName>
    </submittedName>
</protein>
<evidence type="ECO:0000313" key="3">
    <source>
        <dbReference type="Proteomes" id="UP001058974"/>
    </source>
</evidence>
<organism evidence="2 3">
    <name type="scientific">Pisum sativum</name>
    <name type="common">Garden pea</name>
    <name type="synonym">Lathyrus oleraceus</name>
    <dbReference type="NCBI Taxonomy" id="3888"/>
    <lineage>
        <taxon>Eukaryota</taxon>
        <taxon>Viridiplantae</taxon>
        <taxon>Streptophyta</taxon>
        <taxon>Embryophyta</taxon>
        <taxon>Tracheophyta</taxon>
        <taxon>Spermatophyta</taxon>
        <taxon>Magnoliopsida</taxon>
        <taxon>eudicotyledons</taxon>
        <taxon>Gunneridae</taxon>
        <taxon>Pentapetalae</taxon>
        <taxon>rosids</taxon>
        <taxon>fabids</taxon>
        <taxon>Fabales</taxon>
        <taxon>Fabaceae</taxon>
        <taxon>Papilionoideae</taxon>
        <taxon>50 kb inversion clade</taxon>
        <taxon>NPAAA clade</taxon>
        <taxon>Hologalegina</taxon>
        <taxon>IRL clade</taxon>
        <taxon>Fabeae</taxon>
        <taxon>Lathyrus</taxon>
    </lineage>
</organism>
<evidence type="ECO:0000313" key="2">
    <source>
        <dbReference type="EMBL" id="KAI5442463.1"/>
    </source>
</evidence>
<feature type="region of interest" description="Disordered" evidence="1">
    <location>
        <begin position="199"/>
        <end position="226"/>
    </location>
</feature>
<gene>
    <name evidence="2" type="ORF">KIW84_011509</name>
</gene>
<proteinExistence type="predicted"/>
<reference evidence="2 3" key="1">
    <citation type="journal article" date="2022" name="Nat. Genet.">
        <title>Improved pea reference genome and pan-genome highlight genomic features and evolutionary characteristics.</title>
        <authorList>
            <person name="Yang T."/>
            <person name="Liu R."/>
            <person name="Luo Y."/>
            <person name="Hu S."/>
            <person name="Wang D."/>
            <person name="Wang C."/>
            <person name="Pandey M.K."/>
            <person name="Ge S."/>
            <person name="Xu Q."/>
            <person name="Li N."/>
            <person name="Li G."/>
            <person name="Huang Y."/>
            <person name="Saxena R.K."/>
            <person name="Ji Y."/>
            <person name="Li M."/>
            <person name="Yan X."/>
            <person name="He Y."/>
            <person name="Liu Y."/>
            <person name="Wang X."/>
            <person name="Xiang C."/>
            <person name="Varshney R.K."/>
            <person name="Ding H."/>
            <person name="Gao S."/>
            <person name="Zong X."/>
        </authorList>
    </citation>
    <scope>NUCLEOTIDE SEQUENCE [LARGE SCALE GENOMIC DNA]</scope>
    <source>
        <strain evidence="2 3">cv. Zhongwan 6</strain>
    </source>
</reference>
<sequence>MRGRNVVTNASGIPMKFQKEDMTTRTQVALILMLYNIRPRSDTSTILVESHYLLYYLVDGKKVDVAWIISNELKAITKSSTKPESKSNCPLAFPKLIIGLCKKAKLHIPNQVHEVIAGVVDERYISRYRKQKPDDSHDENQEDIEVASGLQIDFEEWMRTSSGGPHEGAFQFMNPEAFQSHITWPGDKPNCQEGTTLVAAKHQQEGKDEESSEEEEENIDEEGYGEKWKSRMTMMTWKTIESKEKTESLQKSEQNFKSFQSIIFCLFLFSELVIF</sequence>